<organism evidence="1">
    <name type="scientific">Planaria asexual strain-specific virus-like element type 2</name>
    <dbReference type="NCBI Taxonomy" id="159253"/>
    <lineage>
        <taxon>Viruses</taxon>
    </lineage>
</organism>
<dbReference type="EMBL" id="AF364091">
    <property type="protein sequence ID" value="AAK53636.1"/>
    <property type="molecule type" value="Genomic_DNA"/>
</dbReference>
<evidence type="ECO:0000313" key="1">
    <source>
        <dbReference type="EMBL" id="AAK53636.1"/>
    </source>
</evidence>
<accession>Q910M2</accession>
<name>Q910M2_9VIRU</name>
<proteinExistence type="predicted"/>
<reference evidence="1" key="1">
    <citation type="submission" date="2001-03" db="EMBL/GenBank/DDBJ databases">
        <authorList>
            <person name="Rebrikov D."/>
            <person name="Bulina M."/>
            <person name="Bogdanova E."/>
            <person name="Lukyanov S."/>
        </authorList>
    </citation>
    <scope>NUCLEOTIDE SEQUENCE</scope>
</reference>
<gene>
    <name evidence="1" type="primary">rep</name>
</gene>
<reference evidence="1" key="2">
    <citation type="journal article" date="2002" name="BMC Genomics">
        <title>Complete genome sequence of a novel extrachromosomal virus-like element identified in planarian Girardia tigrina.</title>
        <authorList>
            <person name="Rebrikov D.V."/>
            <person name="Bulina M.E."/>
            <person name="Bogdanova E.A."/>
            <person name="Vagner L.L."/>
            <person name="Lukyanov S.A."/>
        </authorList>
    </citation>
    <scope>NUCLEOTIDE SEQUENCE</scope>
</reference>
<sequence>MSSSGFRHIQLFITCKYATTASNVAKKFGVGFVGVVESHDVQKWVDYCTKVDTRVENGVTIKHGERARLSQDQEFWAKFLNVNSEREGMEMVERERPLDYIRFREKLEGALLHKLGSVTQAKFKSGWRWPYYGFMYRDPETDEVSMRSWVFVGKSGIGKTNFALSHFEQPLHVTEKQELRKLGSTKFPYDGFVLDDVHLAEWFVGEAQNVLDCRFACTMRVLYGTAHIPAGLRRIICVNSLDFVINPTWPPEKIEAIYRRIVVINLEDQPLY</sequence>
<protein>
    <submittedName>
        <fullName evidence="1">Rep</fullName>
    </submittedName>
</protein>